<dbReference type="OrthoDB" id="30064at10239"/>
<evidence type="ECO:0000313" key="5">
    <source>
        <dbReference type="Proteomes" id="UP000201519"/>
    </source>
</evidence>
<evidence type="ECO:0000313" key="4">
    <source>
        <dbReference type="EMBL" id="AKI81332.1"/>
    </source>
</evidence>
<dbReference type="Gene3D" id="3.40.50.1240">
    <property type="entry name" value="Phosphoglycerate mutase-like"/>
    <property type="match status" value="1"/>
</dbReference>
<evidence type="ECO:0000313" key="8">
    <source>
        <dbReference type="Proteomes" id="UP000274448"/>
    </source>
</evidence>
<dbReference type="RefSeq" id="YP_003987179.1">
    <property type="nucleotide sequence ID" value="NC_014649.1"/>
</dbReference>
<gene>
    <name evidence="1" type="primary">R658</name>
    <name evidence="2" type="ORF">MIMI_R658</name>
</gene>
<name>A0A0G2Y4G4_MIMIV</name>
<keyword evidence="5" id="KW-1185">Reference proteome</keyword>
<dbReference type="EMBL" id="HQ336222">
    <property type="protein sequence ID" value="ADO18778.1"/>
    <property type="molecule type" value="Genomic_DNA"/>
</dbReference>
<evidence type="ECO:0000313" key="3">
    <source>
        <dbReference type="EMBL" id="AKI79439.1"/>
    </source>
</evidence>
<organism evidence="1 5">
    <name type="scientific">Acanthamoeba polyphaga mimivirus</name>
    <name type="common">APMV</name>
    <dbReference type="NCBI Taxonomy" id="212035"/>
    <lineage>
        <taxon>Viruses</taxon>
        <taxon>Varidnaviria</taxon>
        <taxon>Bamfordvirae</taxon>
        <taxon>Nucleocytoviricota</taxon>
        <taxon>Megaviricetes</taxon>
        <taxon>Imitervirales</taxon>
        <taxon>Mimiviridae</taxon>
        <taxon>Megamimivirinae</taxon>
        <taxon>Mimivirus</taxon>
        <taxon>Mimivirus bradfordmassiliense</taxon>
    </lineage>
</organism>
<reference evidence="7 8" key="3">
    <citation type="submission" date="2014-10" db="EMBL/GenBank/DDBJ databases">
        <title>Pan-genome analysis of Brazilian lineage A amoebal mimiviruses.</title>
        <authorList>
            <person name="Assis F.L."/>
            <person name="Abrahao J.S."/>
            <person name="Kroon E.G."/>
            <person name="Dornas F.P."/>
            <person name="Andrade K.R."/>
            <person name="Borato P.V.M."/>
            <person name="Pilotto M.R."/>
            <person name="Benamar S."/>
            <person name="LaScola B."/>
            <person name="Colson P."/>
        </authorList>
    </citation>
    <scope>NUCLEOTIDE SEQUENCE [LARGE SCALE GENOMIC DNA]</scope>
    <source>
        <strain evidence="4 8">Amazonia</strain>
        <strain evidence="3 7">Oyster</strain>
    </source>
</reference>
<protein>
    <submittedName>
        <fullName evidence="2">Uncharacterized protein R658</fullName>
    </submittedName>
</protein>
<dbReference type="EMBL" id="KM982403">
    <property type="protein sequence ID" value="AKI81332.1"/>
    <property type="molecule type" value="Genomic_DNA"/>
</dbReference>
<dbReference type="EMBL" id="KM982401">
    <property type="protein sequence ID" value="AKI79439.1"/>
    <property type="molecule type" value="Genomic_DNA"/>
</dbReference>
<dbReference type="Proteomes" id="UP000241474">
    <property type="component" value="Segment"/>
</dbReference>
<dbReference type="SUPFAM" id="SSF53254">
    <property type="entry name" value="Phosphoglycerate mutase-like"/>
    <property type="match status" value="1"/>
</dbReference>
<accession>E3VZK6</accession>
<sequence length="541" mass="62887">MDKTHTEYIDLTREISELSDRQKKFDLESVTDSLDDLDYSDDSNSPENELEILPEDVHTKKIIIDWTRHAESCSNLDSNNVHDTDEYPLRKTGYDNLNSHDKYISEKSNTNAIMMARKMTSKVKALAMYHPNISYIGCQQAVLLGSYLTKKEYQYDAVFASPTVRSIMTALMICRGLKVTIYVVPYINEHTNLAGSKDNQNTPLNSTLLKKQILYIKDWLENNWINNFDDIYVMNVLGDLRKEMTNMVNNPYSEDIIKKIDYIFNCKPNLKKDGGNVNDYGQKCAIFEEINNIIKILDQKFSNAKKSNLIERGVFDEDLESIHDTLKKITDKKFIRGPSVNFTILEMLEKIESEKIPNDDKFFIHQNLRKSCLNKFYTKILPISFNLNFINRNKITIAIMCVSHGGAMKKYFKSKYPSKNIPDHVLNTQIFREAIFINDNAIEAYSIDFNYYVPRKIRATYSNFETLNIDICRLGSLKGILNYPLYSPEWESKIKPKLSFKTLPPVNYATPDSKFYFENKDKYQESITDYEIMGGFNFIHN</sequence>
<evidence type="ECO:0000313" key="1">
    <source>
        <dbReference type="EMBL" id="ADO18778.1"/>
    </source>
</evidence>
<reference evidence="2 6" key="1">
    <citation type="journal article" date="2011" name="Proc. Natl. Acad. Sci. U.S.A.">
        <title>Mimivirus shows dramatic genome reduction after intraamoebal culture.</title>
        <authorList>
            <person name="Boyer M."/>
            <person name="Azza S."/>
            <person name="Barrassi L."/>
            <person name="Klose T."/>
            <person name="Campocasso A."/>
            <person name="Pagnier I."/>
            <person name="Fournous G."/>
            <person name="Borg A."/>
            <person name="Robert C."/>
            <person name="Zhang X."/>
            <person name="Desnues C."/>
            <person name="Henrissat B."/>
            <person name="Rossmann M.G."/>
            <person name="La Scola B."/>
            <person name="Raoult D."/>
        </authorList>
    </citation>
    <scope>NUCLEOTIDE SEQUENCE [LARGE SCALE GENOMIC DNA]</scope>
    <source>
        <strain evidence="2">M4</strain>
    </source>
</reference>
<dbReference type="Proteomes" id="UP000240552">
    <property type="component" value="Segment"/>
</dbReference>
<dbReference type="KEGG" id="vg:9925303"/>
<dbReference type="InterPro" id="IPR029033">
    <property type="entry name" value="His_PPase_superfam"/>
</dbReference>
<organismHost>
    <name type="scientific">Acanthamoeba polyphaga</name>
    <name type="common">Amoeba</name>
    <dbReference type="NCBI Taxonomy" id="5757"/>
</organismHost>
<evidence type="ECO:0000313" key="6">
    <source>
        <dbReference type="Proteomes" id="UP000240552"/>
    </source>
</evidence>
<dbReference type="Proteomes" id="UP000201519">
    <property type="component" value="Segment"/>
</dbReference>
<proteinExistence type="predicted"/>
<accession>A0A0G2Y4G4</accession>
<dbReference type="Proteomes" id="UP000274448">
    <property type="component" value="Segment"/>
</dbReference>
<evidence type="ECO:0000313" key="7">
    <source>
        <dbReference type="Proteomes" id="UP000241474"/>
    </source>
</evidence>
<evidence type="ECO:0000313" key="2">
    <source>
        <dbReference type="EMBL" id="AEJ34904.1"/>
    </source>
</evidence>
<reference evidence="1 5" key="2">
    <citation type="journal article" date="2011" name="Virol. J.">
        <title>Breaking the 1000-gene barrier for Mimivirus using ultra-deep genome and transcriptome sequencing.</title>
        <authorList>
            <person name="Legendre M."/>
            <person name="Santini S."/>
            <person name="Rico A."/>
            <person name="Abergel C."/>
            <person name="Claverie J.M."/>
        </authorList>
    </citation>
    <scope>NUCLEOTIDE SEQUENCE [LARGE SCALE GENOMIC DNA]</scope>
</reference>
<dbReference type="EMBL" id="JN036606">
    <property type="protein sequence ID" value="AEJ34904.1"/>
    <property type="molecule type" value="Genomic_DNA"/>
</dbReference>
<dbReference type="GeneID" id="9925303"/>